<reference evidence="2 3" key="1">
    <citation type="submission" date="2019-04" db="EMBL/GenBank/DDBJ databases">
        <title>Friends and foes A comparative genomics study of 23 Aspergillus species from section Flavi.</title>
        <authorList>
            <consortium name="DOE Joint Genome Institute"/>
            <person name="Kjaerbolling I."/>
            <person name="Vesth T."/>
            <person name="Frisvad J.C."/>
            <person name="Nybo J.L."/>
            <person name="Theobald S."/>
            <person name="Kildgaard S."/>
            <person name="Isbrandt T."/>
            <person name="Kuo A."/>
            <person name="Sato A."/>
            <person name="Lyhne E.K."/>
            <person name="Kogle M.E."/>
            <person name="Wiebenga A."/>
            <person name="Kun R.S."/>
            <person name="Lubbers R.J."/>
            <person name="Makela M.R."/>
            <person name="Barry K."/>
            <person name="Chovatia M."/>
            <person name="Clum A."/>
            <person name="Daum C."/>
            <person name="Haridas S."/>
            <person name="He G."/>
            <person name="LaButti K."/>
            <person name="Lipzen A."/>
            <person name="Mondo S."/>
            <person name="Riley R."/>
            <person name="Salamov A."/>
            <person name="Simmons B.A."/>
            <person name="Magnuson J.K."/>
            <person name="Henrissat B."/>
            <person name="Mortensen U.H."/>
            <person name="Larsen T.O."/>
            <person name="Devries R.P."/>
            <person name="Grigoriev I.V."/>
            <person name="Machida M."/>
            <person name="Baker S.E."/>
            <person name="Andersen M.R."/>
        </authorList>
    </citation>
    <scope>NUCLEOTIDE SEQUENCE [LARGE SCALE GENOMIC DNA]</scope>
    <source>
        <strain evidence="2 3">IBT 18842</strain>
    </source>
</reference>
<dbReference type="AlphaFoldDB" id="A0A5N6TGG4"/>
<keyword evidence="3" id="KW-1185">Reference proteome</keyword>
<dbReference type="Pfam" id="PF03992">
    <property type="entry name" value="ABM"/>
    <property type="match status" value="1"/>
</dbReference>
<dbReference type="SUPFAM" id="SSF54909">
    <property type="entry name" value="Dimeric alpha+beta barrel"/>
    <property type="match status" value="1"/>
</dbReference>
<dbReference type="OrthoDB" id="4126315at2759"/>
<evidence type="ECO:0000313" key="3">
    <source>
        <dbReference type="Proteomes" id="UP000325780"/>
    </source>
</evidence>
<dbReference type="EMBL" id="ML742348">
    <property type="protein sequence ID" value="KAE8145416.1"/>
    <property type="molecule type" value="Genomic_DNA"/>
</dbReference>
<dbReference type="Proteomes" id="UP000325780">
    <property type="component" value="Unassembled WGS sequence"/>
</dbReference>
<protein>
    <recommendedName>
        <fullName evidence="1">ABM domain-containing protein</fullName>
    </recommendedName>
</protein>
<feature type="domain" description="ABM" evidence="1">
    <location>
        <begin position="8"/>
        <end position="63"/>
    </location>
</feature>
<proteinExistence type="predicted"/>
<gene>
    <name evidence="2" type="ORF">BDV25DRAFT_133810</name>
</gene>
<dbReference type="InterPro" id="IPR011008">
    <property type="entry name" value="Dimeric_a/b-barrel"/>
</dbReference>
<accession>A0A5N6TGG4</accession>
<organism evidence="2 3">
    <name type="scientific">Aspergillus avenaceus</name>
    <dbReference type="NCBI Taxonomy" id="36643"/>
    <lineage>
        <taxon>Eukaryota</taxon>
        <taxon>Fungi</taxon>
        <taxon>Dikarya</taxon>
        <taxon>Ascomycota</taxon>
        <taxon>Pezizomycotina</taxon>
        <taxon>Eurotiomycetes</taxon>
        <taxon>Eurotiomycetidae</taxon>
        <taxon>Eurotiales</taxon>
        <taxon>Aspergillaceae</taxon>
        <taxon>Aspergillus</taxon>
        <taxon>Aspergillus subgen. Circumdati</taxon>
    </lineage>
</organism>
<evidence type="ECO:0000259" key="1">
    <source>
        <dbReference type="Pfam" id="PF03992"/>
    </source>
</evidence>
<name>A0A5N6TGG4_ASPAV</name>
<dbReference type="Gene3D" id="3.30.70.100">
    <property type="match status" value="1"/>
</dbReference>
<evidence type="ECO:0000313" key="2">
    <source>
        <dbReference type="EMBL" id="KAE8145416.1"/>
    </source>
</evidence>
<dbReference type="InterPro" id="IPR007138">
    <property type="entry name" value="ABM_dom"/>
</dbReference>
<sequence>MAVSFQGISLHVTIHINPDNLEKFWELFKPVYDKVIDEPECTFFEVYQSSEEPGTLSWVENWSKPKEWLFENQLTKEYYRDYLATTTQMFTKPREARIFDRVGSPFIMVKKENGGC</sequence>